<evidence type="ECO:0000256" key="1">
    <source>
        <dbReference type="SAM" id="MobiDB-lite"/>
    </source>
</evidence>
<dbReference type="AlphaFoldDB" id="A0AAE0AGE0"/>
<comment type="caution">
    <text evidence="3">The sequence shown here is derived from an EMBL/GenBank/DDBJ whole genome shotgun (WGS) entry which is preliminary data.</text>
</comment>
<reference evidence="3" key="1">
    <citation type="journal article" date="2023" name="Plant J.">
        <title>Genome sequences and population genomics provide insights into the demographic history, inbreeding, and mutation load of two 'living fossil' tree species of Dipteronia.</title>
        <authorList>
            <person name="Feng Y."/>
            <person name="Comes H.P."/>
            <person name="Chen J."/>
            <person name="Zhu S."/>
            <person name="Lu R."/>
            <person name="Zhang X."/>
            <person name="Li P."/>
            <person name="Qiu J."/>
            <person name="Olsen K.M."/>
            <person name="Qiu Y."/>
        </authorList>
    </citation>
    <scope>NUCLEOTIDE SEQUENCE</scope>
    <source>
        <strain evidence="3">NBL</strain>
    </source>
</reference>
<accession>A0AAE0AGE0</accession>
<dbReference type="EMBL" id="JANJYJ010000005">
    <property type="protein sequence ID" value="KAK3213123.1"/>
    <property type="molecule type" value="Genomic_DNA"/>
</dbReference>
<evidence type="ECO:0000313" key="4">
    <source>
        <dbReference type="Proteomes" id="UP001281410"/>
    </source>
</evidence>
<dbReference type="Proteomes" id="UP001281410">
    <property type="component" value="Unassembled WGS sequence"/>
</dbReference>
<protein>
    <recommendedName>
        <fullName evidence="2">Translocase of chloroplast 159/132 membrane anchor domain-containing protein</fullName>
    </recommendedName>
</protein>
<feature type="region of interest" description="Disordered" evidence="1">
    <location>
        <begin position="61"/>
        <end position="97"/>
    </location>
</feature>
<keyword evidence="4" id="KW-1185">Reference proteome</keyword>
<evidence type="ECO:0000259" key="2">
    <source>
        <dbReference type="Pfam" id="PF11886"/>
    </source>
</evidence>
<gene>
    <name evidence="3" type="ORF">Dsin_017829</name>
</gene>
<dbReference type="Pfam" id="PF11886">
    <property type="entry name" value="TOC159_MAD"/>
    <property type="match status" value="1"/>
</dbReference>
<evidence type="ECO:0000313" key="3">
    <source>
        <dbReference type="EMBL" id="KAK3213123.1"/>
    </source>
</evidence>
<proteinExistence type="predicted"/>
<feature type="compositionally biased region" description="Basic and acidic residues" evidence="1">
    <location>
        <begin position="61"/>
        <end position="70"/>
    </location>
</feature>
<sequence length="283" mass="32071">MDEVLASDLDEEDEYDQLPTIRILTKSQFDRLTKSQKNSYLDELDYREILYYKKQLKEESRKRKENKLSSEENFPDDNNSDVQASPDAVPLPDITLPPSFDSDCPSHRYRCLNTSDQWLVRPVLDPQGWDHDVSFDGVNLETALEIKRNVFASVTGQMSKDKQDFSIHSECAAVYTDPRGPMYCTGLDVQSSGKDMIYTVHSNTKLRNFKHNVTDCGVSLTSFRNNYYVGAKLEDTLLVGKRLKLVMNGGRMGGGGQVAYGGSVEATLRGRDYPMKMKMSVCQ</sequence>
<organism evidence="3 4">
    <name type="scientific">Dipteronia sinensis</name>
    <dbReference type="NCBI Taxonomy" id="43782"/>
    <lineage>
        <taxon>Eukaryota</taxon>
        <taxon>Viridiplantae</taxon>
        <taxon>Streptophyta</taxon>
        <taxon>Embryophyta</taxon>
        <taxon>Tracheophyta</taxon>
        <taxon>Spermatophyta</taxon>
        <taxon>Magnoliopsida</taxon>
        <taxon>eudicotyledons</taxon>
        <taxon>Gunneridae</taxon>
        <taxon>Pentapetalae</taxon>
        <taxon>rosids</taxon>
        <taxon>malvids</taxon>
        <taxon>Sapindales</taxon>
        <taxon>Sapindaceae</taxon>
        <taxon>Hippocastanoideae</taxon>
        <taxon>Acereae</taxon>
        <taxon>Dipteronia</taxon>
    </lineage>
</organism>
<dbReference type="InterPro" id="IPR024283">
    <property type="entry name" value="TOC159_MAD"/>
</dbReference>
<feature type="domain" description="Translocase of chloroplast 159/132 membrane anchor" evidence="2">
    <location>
        <begin position="88"/>
        <end position="280"/>
    </location>
</feature>
<name>A0AAE0AGE0_9ROSI</name>